<dbReference type="InterPro" id="IPR000210">
    <property type="entry name" value="BTB/POZ_dom"/>
</dbReference>
<dbReference type="EMBL" id="BTRK01000001">
    <property type="protein sequence ID" value="GMR30169.1"/>
    <property type="molecule type" value="Genomic_DNA"/>
</dbReference>
<feature type="domain" description="BTB" evidence="2">
    <location>
        <begin position="1"/>
        <end position="132"/>
    </location>
</feature>
<evidence type="ECO:0000256" key="1">
    <source>
        <dbReference type="SAM" id="MobiDB-lite"/>
    </source>
</evidence>
<accession>A0AAN5C5Z1</accession>
<dbReference type="Gene3D" id="3.30.710.10">
    <property type="entry name" value="Potassium Channel Kv1.1, Chain A"/>
    <property type="match status" value="1"/>
</dbReference>
<feature type="region of interest" description="Disordered" evidence="1">
    <location>
        <begin position="21"/>
        <end position="56"/>
    </location>
</feature>
<sequence>VVLAAVSPALFDMFLDETVENTTKGEGGAERAGGVTRSEPSTPPGSADEEGQNQTPVNQIVHILAGKSTRNPMAFFEFEQTDYECFEALVNFAYTSTLEFSSKKVAELYKTAYSLRMISVVNACANYLADNL</sequence>
<dbReference type="Proteomes" id="UP001328107">
    <property type="component" value="Unassembled WGS sequence"/>
</dbReference>
<organism evidence="3 4">
    <name type="scientific">Pristionchus mayeri</name>
    <dbReference type="NCBI Taxonomy" id="1317129"/>
    <lineage>
        <taxon>Eukaryota</taxon>
        <taxon>Metazoa</taxon>
        <taxon>Ecdysozoa</taxon>
        <taxon>Nematoda</taxon>
        <taxon>Chromadorea</taxon>
        <taxon>Rhabditida</taxon>
        <taxon>Rhabditina</taxon>
        <taxon>Diplogasteromorpha</taxon>
        <taxon>Diplogasteroidea</taxon>
        <taxon>Neodiplogasteridae</taxon>
        <taxon>Pristionchus</taxon>
    </lineage>
</organism>
<gene>
    <name evidence="3" type="ORF">PMAYCL1PPCAC_00364</name>
</gene>
<dbReference type="Pfam" id="PF00651">
    <property type="entry name" value="BTB"/>
    <property type="match status" value="1"/>
</dbReference>
<reference evidence="4" key="1">
    <citation type="submission" date="2022-10" db="EMBL/GenBank/DDBJ databases">
        <title>Genome assembly of Pristionchus species.</title>
        <authorList>
            <person name="Yoshida K."/>
            <person name="Sommer R.J."/>
        </authorList>
    </citation>
    <scope>NUCLEOTIDE SEQUENCE [LARGE SCALE GENOMIC DNA]</scope>
    <source>
        <strain evidence="4">RS5460</strain>
    </source>
</reference>
<dbReference type="SUPFAM" id="SSF54695">
    <property type="entry name" value="POZ domain"/>
    <property type="match status" value="1"/>
</dbReference>
<feature type="non-terminal residue" evidence="3">
    <location>
        <position position="1"/>
    </location>
</feature>
<proteinExistence type="predicted"/>
<dbReference type="AlphaFoldDB" id="A0AAN5C5Z1"/>
<dbReference type="InterPro" id="IPR011333">
    <property type="entry name" value="SKP1/BTB/POZ_sf"/>
</dbReference>
<evidence type="ECO:0000313" key="4">
    <source>
        <dbReference type="Proteomes" id="UP001328107"/>
    </source>
</evidence>
<dbReference type="SMART" id="SM00225">
    <property type="entry name" value="BTB"/>
    <property type="match status" value="1"/>
</dbReference>
<keyword evidence="4" id="KW-1185">Reference proteome</keyword>
<name>A0AAN5C5Z1_9BILA</name>
<evidence type="ECO:0000259" key="2">
    <source>
        <dbReference type="SMART" id="SM00225"/>
    </source>
</evidence>
<protein>
    <recommendedName>
        <fullName evidence="2">BTB domain-containing protein</fullName>
    </recommendedName>
</protein>
<comment type="caution">
    <text evidence="3">The sequence shown here is derived from an EMBL/GenBank/DDBJ whole genome shotgun (WGS) entry which is preliminary data.</text>
</comment>
<evidence type="ECO:0000313" key="3">
    <source>
        <dbReference type="EMBL" id="GMR30169.1"/>
    </source>
</evidence>